<feature type="compositionally biased region" description="Basic residues" evidence="1">
    <location>
        <begin position="431"/>
        <end position="443"/>
    </location>
</feature>
<dbReference type="GeneID" id="89941697"/>
<gene>
    <name evidence="2" type="ORF">N656DRAFT_796857</name>
</gene>
<reference evidence="2" key="1">
    <citation type="journal article" date="2023" name="Mol. Phylogenet. Evol.">
        <title>Genome-scale phylogeny and comparative genomics of the fungal order Sordariales.</title>
        <authorList>
            <person name="Hensen N."/>
            <person name="Bonometti L."/>
            <person name="Westerberg I."/>
            <person name="Brannstrom I.O."/>
            <person name="Guillou S."/>
            <person name="Cros-Aarteil S."/>
            <person name="Calhoun S."/>
            <person name="Haridas S."/>
            <person name="Kuo A."/>
            <person name="Mondo S."/>
            <person name="Pangilinan J."/>
            <person name="Riley R."/>
            <person name="LaButti K."/>
            <person name="Andreopoulos B."/>
            <person name="Lipzen A."/>
            <person name="Chen C."/>
            <person name="Yan M."/>
            <person name="Daum C."/>
            <person name="Ng V."/>
            <person name="Clum A."/>
            <person name="Steindorff A."/>
            <person name="Ohm R.A."/>
            <person name="Martin F."/>
            <person name="Silar P."/>
            <person name="Natvig D.O."/>
            <person name="Lalanne C."/>
            <person name="Gautier V."/>
            <person name="Ament-Velasquez S.L."/>
            <person name="Kruys A."/>
            <person name="Hutchinson M.I."/>
            <person name="Powell A.J."/>
            <person name="Barry K."/>
            <person name="Miller A.N."/>
            <person name="Grigoriev I.V."/>
            <person name="Debuchy R."/>
            <person name="Gladieux P."/>
            <person name="Hiltunen Thoren M."/>
            <person name="Johannesson H."/>
        </authorList>
    </citation>
    <scope>NUCLEOTIDE SEQUENCE</scope>
    <source>
        <strain evidence="2">CBS 508.74</strain>
    </source>
</reference>
<evidence type="ECO:0000313" key="2">
    <source>
        <dbReference type="EMBL" id="KAK4114389.1"/>
    </source>
</evidence>
<reference evidence="2" key="2">
    <citation type="submission" date="2023-05" db="EMBL/GenBank/DDBJ databases">
        <authorList>
            <consortium name="Lawrence Berkeley National Laboratory"/>
            <person name="Steindorff A."/>
            <person name="Hensen N."/>
            <person name="Bonometti L."/>
            <person name="Westerberg I."/>
            <person name="Brannstrom I.O."/>
            <person name="Guillou S."/>
            <person name="Cros-Aarteil S."/>
            <person name="Calhoun S."/>
            <person name="Haridas S."/>
            <person name="Kuo A."/>
            <person name="Mondo S."/>
            <person name="Pangilinan J."/>
            <person name="Riley R."/>
            <person name="Labutti K."/>
            <person name="Andreopoulos B."/>
            <person name="Lipzen A."/>
            <person name="Chen C."/>
            <person name="Yanf M."/>
            <person name="Daum C."/>
            <person name="Ng V."/>
            <person name="Clum A."/>
            <person name="Ohm R."/>
            <person name="Martin F."/>
            <person name="Silar P."/>
            <person name="Natvig D."/>
            <person name="Lalanne C."/>
            <person name="Gautier V."/>
            <person name="Ament-Velasquez S.L."/>
            <person name="Kruys A."/>
            <person name="Hutchinson M.I."/>
            <person name="Powell A.J."/>
            <person name="Barry K."/>
            <person name="Miller A.N."/>
            <person name="Grigoriev I.V."/>
            <person name="Debuchy R."/>
            <person name="Gladieux P."/>
            <person name="Thoren M.H."/>
            <person name="Johannesson H."/>
        </authorList>
    </citation>
    <scope>NUCLEOTIDE SEQUENCE</scope>
    <source>
        <strain evidence="2">CBS 508.74</strain>
    </source>
</reference>
<dbReference type="RefSeq" id="XP_064671959.1">
    <property type="nucleotide sequence ID" value="XM_064817572.1"/>
</dbReference>
<name>A0AAN6TH62_9PEZI</name>
<comment type="caution">
    <text evidence="2">The sequence shown here is derived from an EMBL/GenBank/DDBJ whole genome shotgun (WGS) entry which is preliminary data.</text>
</comment>
<accession>A0AAN6TH62</accession>
<proteinExistence type="predicted"/>
<feature type="compositionally biased region" description="Low complexity" evidence="1">
    <location>
        <begin position="453"/>
        <end position="469"/>
    </location>
</feature>
<evidence type="ECO:0000256" key="1">
    <source>
        <dbReference type="SAM" id="MobiDB-lite"/>
    </source>
</evidence>
<feature type="region of interest" description="Disordered" evidence="1">
    <location>
        <begin position="164"/>
        <end position="183"/>
    </location>
</feature>
<organism evidence="2 3">
    <name type="scientific">Canariomyces notabilis</name>
    <dbReference type="NCBI Taxonomy" id="2074819"/>
    <lineage>
        <taxon>Eukaryota</taxon>
        <taxon>Fungi</taxon>
        <taxon>Dikarya</taxon>
        <taxon>Ascomycota</taxon>
        <taxon>Pezizomycotina</taxon>
        <taxon>Sordariomycetes</taxon>
        <taxon>Sordariomycetidae</taxon>
        <taxon>Sordariales</taxon>
        <taxon>Chaetomiaceae</taxon>
        <taxon>Canariomyces</taxon>
    </lineage>
</organism>
<dbReference type="AlphaFoldDB" id="A0AAN6TH62"/>
<keyword evidence="3" id="KW-1185">Reference proteome</keyword>
<evidence type="ECO:0000313" key="3">
    <source>
        <dbReference type="Proteomes" id="UP001302812"/>
    </source>
</evidence>
<feature type="compositionally biased region" description="Polar residues" evidence="1">
    <location>
        <begin position="19"/>
        <end position="53"/>
    </location>
</feature>
<dbReference type="Proteomes" id="UP001302812">
    <property type="component" value="Unassembled WGS sequence"/>
</dbReference>
<protein>
    <submittedName>
        <fullName evidence="2">Uncharacterized protein</fullName>
    </submittedName>
</protein>
<feature type="region of interest" description="Disordered" evidence="1">
    <location>
        <begin position="408"/>
        <end position="570"/>
    </location>
</feature>
<feature type="compositionally biased region" description="Polar residues" evidence="1">
    <location>
        <begin position="535"/>
        <end position="549"/>
    </location>
</feature>
<feature type="region of interest" description="Disordered" evidence="1">
    <location>
        <begin position="19"/>
        <end position="66"/>
    </location>
</feature>
<sequence>MSYSDDFFDEELEFSILNAFNQGQENADQASVDGTQSNQNQEGSQEVVENQATPDLAFQGNPYGYNQPQQQLVQQQVEQPVQQHSYPPPPAPYVPQQYGMQPQFNIPQGQPSVAAEMAYPPHHLSAPTMAQAYPPVLAPQAGFPPQLPIPNQVLHGGVKLTHNRKRKFEPGNDPGRIYQKPSGLGPWGPIVPAKQPYHTFEYCKSTAELKPMRMFSKEELILFFHGVGHPNPNRRLTLWIQNTPAQSNDRYANGPSSGKCRYVDCRAGQNTILKGFFRVAFDEFSDHTGVTLDPFHNAGYMHLHCFEELFDLGYLIHYGAAAYGFSIRPDTRQFPFETRNTAGITRDHQEMANAYHEWVAQQKARVDLIRAQNEYYTGFDPHWVPPHNQRLGYALTIAHMSLEVKGRARKREERGGVHIGQHLGNLDVHNKLKRREARRKRREARNQSDTSESSSSSGSQQPSNSPQPGNGFGFGNNNSPAYVRLGTPVLPDNNIYGAPPPQQPVHWSNSRQSSQEDEEADDGSRGRKRRRIEGAQTQTQPAWTGQAQPQHGWPPASEFSPRTTRQRSRETGESILGMITSQPHLTRSTAQQVQELLQSEPQHVQAEVQTQIQQAAPQYAPLVMPPPDNGGVDRMWVEPQDNLEARLGRLPRRQRREVDEFVRRRERRGGKIKYQSL</sequence>
<dbReference type="EMBL" id="MU853337">
    <property type="protein sequence ID" value="KAK4114389.1"/>
    <property type="molecule type" value="Genomic_DNA"/>
</dbReference>